<comment type="caution">
    <text evidence="2">The sequence shown here is derived from an EMBL/GenBank/DDBJ whole genome shotgun (WGS) entry which is preliminary data.</text>
</comment>
<name>A0A388TD66_TERA1</name>
<accession>A0A388TD66</accession>
<dbReference type="EMBL" id="BGZN01000020">
    <property type="protein sequence ID" value="GBR73805.1"/>
    <property type="molecule type" value="Genomic_DNA"/>
</dbReference>
<evidence type="ECO:0000256" key="1">
    <source>
        <dbReference type="SAM" id="MobiDB-lite"/>
    </source>
</evidence>
<dbReference type="SUPFAM" id="SSF88874">
    <property type="entry name" value="Receptor-binding domain of short tail fibre protein gp12"/>
    <property type="match status" value="1"/>
</dbReference>
<dbReference type="Proteomes" id="UP000269352">
    <property type="component" value="Unassembled WGS sequence"/>
</dbReference>
<evidence type="ECO:0000313" key="2">
    <source>
        <dbReference type="EMBL" id="GBR73805.1"/>
    </source>
</evidence>
<proteinExistence type="predicted"/>
<sequence>MANNYTDTTDTDFTGVTYNIETGKNLSAEGMRNALHTKENVVNKQVSSTDETADTLNANSSDDYYPSSKLAGKNFAVLRSGKQDKIAAGTANDIVAYSGTAGSFGTLTRATTLETDTTKTSNDKIPTEAAVVVALSGKENTSNKATSIIDTNKDDAVKYPTIGAVTAWANIWADAKENSGNKVTSITAANIEDTAKYPTVGAITTWATTALMDILLPAGTILAMNTSSWVNASETFKGKWKVCDGTGGAPDLRYKFLRGGTASDPVSGDGKKTLSIDEIPEHSHRHTHLPHSNHQGETDGMDDNSHTASGVFSVGGYTYDTSGSSRGTWLKMDAEHDNNHSYDETTAGGGQAFDVIPAFYTVIYIMKVN</sequence>
<feature type="region of interest" description="Disordered" evidence="1">
    <location>
        <begin position="281"/>
        <end position="305"/>
    </location>
</feature>
<reference evidence="2 3" key="1">
    <citation type="journal article" date="2019" name="ISME J.">
        <title>Genome analyses of uncultured TG2/ZB3 bacteria in 'Margulisbacteria' specifically attached to ectosymbiotic spirochetes of protists in the termite gut.</title>
        <authorList>
            <person name="Utami Y.D."/>
            <person name="Kuwahara H."/>
            <person name="Igai K."/>
            <person name="Murakami T."/>
            <person name="Sugaya K."/>
            <person name="Morikawa T."/>
            <person name="Nagura Y."/>
            <person name="Yuki M."/>
            <person name="Deevong P."/>
            <person name="Inoue T."/>
            <person name="Kihara K."/>
            <person name="Lo N."/>
            <person name="Yamada A."/>
            <person name="Ohkuma M."/>
            <person name="Hongoh Y."/>
        </authorList>
    </citation>
    <scope>NUCLEOTIDE SEQUENCE [LARGE SCALE GENOMIC DNA]</scope>
    <source>
        <strain evidence="2">NkOx7-01</strain>
    </source>
</reference>
<dbReference type="AlphaFoldDB" id="A0A388TD66"/>
<evidence type="ECO:0000313" key="3">
    <source>
        <dbReference type="Proteomes" id="UP000269352"/>
    </source>
</evidence>
<protein>
    <submittedName>
        <fullName evidence="2">Phage tail collar domain</fullName>
    </submittedName>
</protein>
<gene>
    <name evidence="2" type="ORF">NO1_1095</name>
</gene>
<organism evidence="2 3">
    <name type="scientific">Termititenax aidoneus</name>
    <dbReference type="NCBI Taxonomy" id="2218524"/>
    <lineage>
        <taxon>Bacteria</taxon>
        <taxon>Bacillati</taxon>
        <taxon>Candidatus Margulisiibacteriota</taxon>
        <taxon>Candidatus Termititenacia</taxon>
        <taxon>Candidatus Termititenacales</taxon>
        <taxon>Candidatus Termititenacaceae</taxon>
        <taxon>Candidatus Termititenax</taxon>
    </lineage>
</organism>
<keyword evidence="3" id="KW-1185">Reference proteome</keyword>